<dbReference type="GO" id="GO:0005509">
    <property type="term" value="F:calcium ion binding"/>
    <property type="evidence" value="ECO:0007669"/>
    <property type="project" value="InterPro"/>
</dbReference>
<dbReference type="PROSITE" id="PS00330">
    <property type="entry name" value="HEMOLYSIN_CALCIUM"/>
    <property type="match status" value="5"/>
</dbReference>
<evidence type="ECO:0000259" key="4">
    <source>
        <dbReference type="Pfam" id="PF13403"/>
    </source>
</evidence>
<evidence type="ECO:0000256" key="2">
    <source>
        <dbReference type="ARBA" id="ARBA00022525"/>
    </source>
</evidence>
<dbReference type="Proteomes" id="UP000199344">
    <property type="component" value="Unassembled WGS sequence"/>
</dbReference>
<keyword evidence="2" id="KW-0964">Secreted</keyword>
<sequence>MARIPGTSGNDNLSGDQNGAPENDTIEGFAGNDTLRGLGGADSVLGGDGGDYLEGNDGNDTLRGGLGNDQIRGGEGADSLFGDEGNDYLIGNAGNDVISGGAGIDLVLGNEGDDNIDGGAGVDDIYGGIGNDTIAGGADNDLILGDAGNDSLSGGDGNDKISGGGDSDLIYGNAGSDTLSGDAGNDEIFGGAGDDSINGGSGNDRTGGQEGNDYIDVGEGDDIGFANSQTGFLYTNNGGEGDDTMYGRGGSDVLSGDDGADQIYGGDGDDSVLAGGQGYYGEYGLIGGAGTDTVVGEGGNDLVIGGTEADSVDGGTGNDFIVGGSYNPNGSAKNTHVADSATDTLTGGDGFDTFLAETGDIITDFNNATGGDANNGDIAAGTGQGDNDFVDLSGYYNQANLEEINAQRVAAGQSPYGNPLQWMRADQADGTLNDLTALGQDFTFTIRNGGSAVQGSELTWDNTNVICFAADTRIAIASGRDCAAVDLSVGDMVVTQDCGCQPVRWVGKRHLDARTLADNPHLAPIRIRAGALGAGLPVADLMVSPQHRMLVRSKIAQRMFGAMEVLVAAKQLCQVEGIDVATDMTEVTYVHLLFDDHQIITANGAASESLHTGRQAMRSVGDAALDEILTLFPELRDGAERPTARLCASGRMGRKLAVRHVQNRKPLLQ</sequence>
<dbReference type="SUPFAM" id="SSF51120">
    <property type="entry name" value="beta-Roll"/>
    <property type="match status" value="3"/>
</dbReference>
<dbReference type="InterPro" id="IPR028992">
    <property type="entry name" value="Hedgehog/Intein_dom"/>
</dbReference>
<evidence type="ECO:0000256" key="1">
    <source>
        <dbReference type="ARBA" id="ARBA00004613"/>
    </source>
</evidence>
<dbReference type="SUPFAM" id="SSF51294">
    <property type="entry name" value="Hedgehog/intein (Hint) domain"/>
    <property type="match status" value="1"/>
</dbReference>
<dbReference type="RefSeq" id="WP_176804896.1">
    <property type="nucleotide sequence ID" value="NZ_FNAH01000002.1"/>
</dbReference>
<name>A0A1G6WB45_9RHOB</name>
<reference evidence="5 6" key="1">
    <citation type="submission" date="2016-10" db="EMBL/GenBank/DDBJ databases">
        <authorList>
            <person name="de Groot N.N."/>
        </authorList>
    </citation>
    <scope>NUCLEOTIDE SEQUENCE [LARGE SCALE GENOMIC DNA]</scope>
    <source>
        <strain evidence="5 6">DSM 22220</strain>
    </source>
</reference>
<dbReference type="PANTHER" id="PTHR38340:SF1">
    <property type="entry name" value="S-LAYER PROTEIN"/>
    <property type="match status" value="1"/>
</dbReference>
<dbReference type="PRINTS" id="PR00313">
    <property type="entry name" value="CABNDNGRPT"/>
</dbReference>
<keyword evidence="6" id="KW-1185">Reference proteome</keyword>
<feature type="domain" description="Hedgehog/Intein (Hint)" evidence="4">
    <location>
        <begin position="466"/>
        <end position="613"/>
    </location>
</feature>
<dbReference type="PANTHER" id="PTHR38340">
    <property type="entry name" value="S-LAYER PROTEIN"/>
    <property type="match status" value="1"/>
</dbReference>
<dbReference type="EMBL" id="FNAH01000002">
    <property type="protein sequence ID" value="SDD63038.1"/>
    <property type="molecule type" value="Genomic_DNA"/>
</dbReference>
<dbReference type="GO" id="GO:0005576">
    <property type="term" value="C:extracellular region"/>
    <property type="evidence" value="ECO:0007669"/>
    <property type="project" value="UniProtKB-SubCell"/>
</dbReference>
<feature type="compositionally biased region" description="Polar residues" evidence="3">
    <location>
        <begin position="7"/>
        <end position="17"/>
    </location>
</feature>
<gene>
    <name evidence="5" type="ORF">SAMN05421538_10285</name>
</gene>
<organism evidence="5 6">
    <name type="scientific">Paracoccus isoporae</name>
    <dbReference type="NCBI Taxonomy" id="591205"/>
    <lineage>
        <taxon>Bacteria</taxon>
        <taxon>Pseudomonadati</taxon>
        <taxon>Pseudomonadota</taxon>
        <taxon>Alphaproteobacteria</taxon>
        <taxon>Rhodobacterales</taxon>
        <taxon>Paracoccaceae</taxon>
        <taxon>Paracoccus</taxon>
    </lineage>
</organism>
<dbReference type="Gene3D" id="2.150.10.10">
    <property type="entry name" value="Serralysin-like metalloprotease, C-terminal"/>
    <property type="match status" value="5"/>
</dbReference>
<dbReference type="InterPro" id="IPR036844">
    <property type="entry name" value="Hint_dom_sf"/>
</dbReference>
<dbReference type="InterPro" id="IPR050557">
    <property type="entry name" value="RTX_toxin/Mannuronan_C5-epim"/>
</dbReference>
<dbReference type="InterPro" id="IPR011049">
    <property type="entry name" value="Serralysin-like_metalloprot_C"/>
</dbReference>
<dbReference type="Pfam" id="PF00353">
    <property type="entry name" value="HemolysinCabind"/>
    <property type="match status" value="8"/>
</dbReference>
<dbReference type="InterPro" id="IPR001343">
    <property type="entry name" value="Hemolysn_Ca-bd"/>
</dbReference>
<feature type="region of interest" description="Disordered" evidence="3">
    <location>
        <begin position="181"/>
        <end position="213"/>
    </location>
</feature>
<feature type="region of interest" description="Disordered" evidence="3">
    <location>
        <begin position="49"/>
        <end position="70"/>
    </location>
</feature>
<feature type="region of interest" description="Disordered" evidence="3">
    <location>
        <begin position="1"/>
        <end position="33"/>
    </location>
</feature>
<dbReference type="STRING" id="591205.SAMN05421538_10285"/>
<evidence type="ECO:0000313" key="6">
    <source>
        <dbReference type="Proteomes" id="UP000199344"/>
    </source>
</evidence>
<evidence type="ECO:0000313" key="5">
    <source>
        <dbReference type="EMBL" id="SDD63038.1"/>
    </source>
</evidence>
<accession>A0A1G6WB45</accession>
<protein>
    <submittedName>
        <fullName evidence="5">Ca2+-binding protein, RTX toxin-related</fullName>
    </submittedName>
</protein>
<dbReference type="Pfam" id="PF13403">
    <property type="entry name" value="Hint_2"/>
    <property type="match status" value="1"/>
</dbReference>
<dbReference type="InterPro" id="IPR018511">
    <property type="entry name" value="Hemolysin-typ_Ca-bd_CS"/>
</dbReference>
<proteinExistence type="predicted"/>
<dbReference type="AlphaFoldDB" id="A0A1G6WB45"/>
<comment type="subcellular location">
    <subcellularLocation>
        <location evidence="1">Secreted</location>
    </subcellularLocation>
</comment>
<evidence type="ECO:0000256" key="3">
    <source>
        <dbReference type="SAM" id="MobiDB-lite"/>
    </source>
</evidence>